<organism evidence="2 3">
    <name type="scientific">Hymenobacter humi</name>
    <dbReference type="NCBI Taxonomy" id="1411620"/>
    <lineage>
        <taxon>Bacteria</taxon>
        <taxon>Pseudomonadati</taxon>
        <taxon>Bacteroidota</taxon>
        <taxon>Cytophagia</taxon>
        <taxon>Cytophagales</taxon>
        <taxon>Hymenobacteraceae</taxon>
        <taxon>Hymenobacter</taxon>
    </lineage>
</organism>
<keyword evidence="3" id="KW-1185">Reference proteome</keyword>
<feature type="domain" description="Amidohydrolase 3" evidence="1">
    <location>
        <begin position="40"/>
        <end position="199"/>
    </location>
</feature>
<dbReference type="RefSeq" id="WP_380205582.1">
    <property type="nucleotide sequence ID" value="NZ_JBHTEK010000001.1"/>
</dbReference>
<dbReference type="SUPFAM" id="SSF51556">
    <property type="entry name" value="Metallo-dependent hydrolases"/>
    <property type="match status" value="1"/>
</dbReference>
<protein>
    <submittedName>
        <fullName evidence="2">Amidohydrolase family protein</fullName>
    </submittedName>
</protein>
<name>A0ABW2UCF7_9BACT</name>
<dbReference type="Gene3D" id="3.20.20.140">
    <property type="entry name" value="Metal-dependent hydrolases"/>
    <property type="match status" value="1"/>
</dbReference>
<accession>A0ABW2UCF7</accession>
<dbReference type="InterPro" id="IPR013108">
    <property type="entry name" value="Amidohydro_3"/>
</dbReference>
<sequence>MTPCALSCALPSAAPTNSCCTWWAIARPAWCSASWARLADDATWRRKRVRFEHGDGLAPDLQPRAKALGIVVVQNPSHYISAMDRQHGAATQLPAGFRSLLEGGVPFALGSDGPSNPFLNILFAATLSDPKEALTREQAVRAYTAGAAYAEFQEKEKGTLAPGKLADLAVLSQDIFTVPLPALPGTVSELTMVGGKVVYEAKRGATLSQATPRAVKKPVAMPVKKKLK</sequence>
<dbReference type="EMBL" id="JBHTEK010000001">
    <property type="protein sequence ID" value="MFC7670117.1"/>
    <property type="molecule type" value="Genomic_DNA"/>
</dbReference>
<evidence type="ECO:0000313" key="2">
    <source>
        <dbReference type="EMBL" id="MFC7670117.1"/>
    </source>
</evidence>
<dbReference type="Gene3D" id="2.30.40.10">
    <property type="entry name" value="Urease, subunit C, domain 1"/>
    <property type="match status" value="1"/>
</dbReference>
<dbReference type="PANTHER" id="PTHR22642:SF2">
    <property type="entry name" value="PROTEIN LONG AFTER FAR-RED 3"/>
    <property type="match status" value="1"/>
</dbReference>
<dbReference type="Proteomes" id="UP001596513">
    <property type="component" value="Unassembled WGS sequence"/>
</dbReference>
<dbReference type="PANTHER" id="PTHR22642">
    <property type="entry name" value="IMIDAZOLONEPROPIONASE"/>
    <property type="match status" value="1"/>
</dbReference>
<proteinExistence type="predicted"/>
<dbReference type="SUPFAM" id="SSF51338">
    <property type="entry name" value="Composite domain of metallo-dependent hydrolases"/>
    <property type="match status" value="1"/>
</dbReference>
<dbReference type="InterPro" id="IPR011059">
    <property type="entry name" value="Metal-dep_hydrolase_composite"/>
</dbReference>
<reference evidence="3" key="1">
    <citation type="journal article" date="2019" name="Int. J. Syst. Evol. Microbiol.">
        <title>The Global Catalogue of Microorganisms (GCM) 10K type strain sequencing project: providing services to taxonomists for standard genome sequencing and annotation.</title>
        <authorList>
            <consortium name="The Broad Institute Genomics Platform"/>
            <consortium name="The Broad Institute Genome Sequencing Center for Infectious Disease"/>
            <person name="Wu L."/>
            <person name="Ma J."/>
        </authorList>
    </citation>
    <scope>NUCLEOTIDE SEQUENCE [LARGE SCALE GENOMIC DNA]</scope>
    <source>
        <strain evidence="3">JCM 19635</strain>
    </source>
</reference>
<comment type="caution">
    <text evidence="2">The sequence shown here is derived from an EMBL/GenBank/DDBJ whole genome shotgun (WGS) entry which is preliminary data.</text>
</comment>
<dbReference type="Pfam" id="PF07969">
    <property type="entry name" value="Amidohydro_3"/>
    <property type="match status" value="1"/>
</dbReference>
<evidence type="ECO:0000313" key="3">
    <source>
        <dbReference type="Proteomes" id="UP001596513"/>
    </source>
</evidence>
<dbReference type="InterPro" id="IPR032466">
    <property type="entry name" value="Metal_Hydrolase"/>
</dbReference>
<gene>
    <name evidence="2" type="ORF">ACFQT0_24155</name>
</gene>
<evidence type="ECO:0000259" key="1">
    <source>
        <dbReference type="Pfam" id="PF07969"/>
    </source>
</evidence>